<accession>A0ABR4AFB0</accession>
<dbReference type="PANTHER" id="PTHR31126:SF1">
    <property type="entry name" value="TYROSINE SPECIFIC PROTEIN PHOSPHATASES DOMAIN-CONTAINING PROTEIN"/>
    <property type="match status" value="1"/>
</dbReference>
<dbReference type="Gene3D" id="3.90.190.10">
    <property type="entry name" value="Protein tyrosine phosphatase superfamily"/>
    <property type="match status" value="1"/>
</dbReference>
<evidence type="ECO:0000313" key="2">
    <source>
        <dbReference type="EMBL" id="KAL2043800.1"/>
    </source>
</evidence>
<dbReference type="InterPro" id="IPR000387">
    <property type="entry name" value="Tyr_Pase_dom"/>
</dbReference>
<dbReference type="PANTHER" id="PTHR31126">
    <property type="entry name" value="TYROSINE-PROTEIN PHOSPHATASE"/>
    <property type="match status" value="1"/>
</dbReference>
<evidence type="ECO:0000259" key="1">
    <source>
        <dbReference type="PROSITE" id="PS50056"/>
    </source>
</evidence>
<sequence>MSKSALPSPPFIKVEGVHNFRGLYLPHPKSPTTTITITTLSPPNAILYRSASRHLISETGISTLKSLSITTIYDLRSHPEASKTSDPPIPNISTIHAPVFSQIDYSPEAIALRFKNYTSNDGVEGFVAAYNDILSSGGNAFGEVLRFLRDHPTADGTEKCLVHCSAGKDRTGVLCALILLLVGVGEEDIADEYALSEIGLEGIREEMVERLSRMEGINGDREGVERMVGSRREVMLAVIEMGRGRGGGVEGYLKGECGLSEEDLGRIRKNILGEG</sequence>
<proteinExistence type="predicted"/>
<dbReference type="InterPro" id="IPR026893">
    <property type="entry name" value="Tyr/Ser_Pase_IphP-type"/>
</dbReference>
<name>A0ABR4AFB0_9LECA</name>
<keyword evidence="3" id="KW-1185">Reference proteome</keyword>
<gene>
    <name evidence="2" type="ORF">N7G274_003320</name>
</gene>
<dbReference type="SUPFAM" id="SSF52799">
    <property type="entry name" value="(Phosphotyrosine protein) phosphatases II"/>
    <property type="match status" value="1"/>
</dbReference>
<feature type="domain" description="Tyrosine specific protein phosphatases" evidence="1">
    <location>
        <begin position="139"/>
        <end position="198"/>
    </location>
</feature>
<organism evidence="2 3">
    <name type="scientific">Stereocaulon virgatum</name>
    <dbReference type="NCBI Taxonomy" id="373712"/>
    <lineage>
        <taxon>Eukaryota</taxon>
        <taxon>Fungi</taxon>
        <taxon>Dikarya</taxon>
        <taxon>Ascomycota</taxon>
        <taxon>Pezizomycotina</taxon>
        <taxon>Lecanoromycetes</taxon>
        <taxon>OSLEUM clade</taxon>
        <taxon>Lecanoromycetidae</taxon>
        <taxon>Lecanorales</taxon>
        <taxon>Lecanorineae</taxon>
        <taxon>Stereocaulaceae</taxon>
        <taxon>Stereocaulon</taxon>
    </lineage>
</organism>
<comment type="caution">
    <text evidence="2">The sequence shown here is derived from an EMBL/GenBank/DDBJ whole genome shotgun (WGS) entry which is preliminary data.</text>
</comment>
<protein>
    <recommendedName>
        <fullName evidence="1">Tyrosine specific protein phosphatases domain-containing protein</fullName>
    </recommendedName>
</protein>
<dbReference type="Proteomes" id="UP001590950">
    <property type="component" value="Unassembled WGS sequence"/>
</dbReference>
<dbReference type="PROSITE" id="PS00383">
    <property type="entry name" value="TYR_PHOSPHATASE_1"/>
    <property type="match status" value="1"/>
</dbReference>
<dbReference type="EMBL" id="JBEFKJ010000010">
    <property type="protein sequence ID" value="KAL2043800.1"/>
    <property type="molecule type" value="Genomic_DNA"/>
</dbReference>
<dbReference type="Pfam" id="PF13350">
    <property type="entry name" value="Y_phosphatase3"/>
    <property type="match status" value="1"/>
</dbReference>
<reference evidence="2 3" key="1">
    <citation type="submission" date="2024-09" db="EMBL/GenBank/DDBJ databases">
        <title>Rethinking Asexuality: The Enigmatic Case of Functional Sexual Genes in Lepraria (Stereocaulaceae).</title>
        <authorList>
            <person name="Doellman M."/>
            <person name="Sun Y."/>
            <person name="Barcenas-Pena A."/>
            <person name="Lumbsch H.T."/>
            <person name="Grewe F."/>
        </authorList>
    </citation>
    <scope>NUCLEOTIDE SEQUENCE [LARGE SCALE GENOMIC DNA]</scope>
    <source>
        <strain evidence="2 3">Mercado 3170</strain>
    </source>
</reference>
<dbReference type="InterPro" id="IPR029021">
    <property type="entry name" value="Prot-tyrosine_phosphatase-like"/>
</dbReference>
<dbReference type="InterPro" id="IPR016130">
    <property type="entry name" value="Tyr_Pase_AS"/>
</dbReference>
<evidence type="ECO:0000313" key="3">
    <source>
        <dbReference type="Proteomes" id="UP001590950"/>
    </source>
</evidence>
<dbReference type="PROSITE" id="PS50056">
    <property type="entry name" value="TYR_PHOSPHATASE_2"/>
    <property type="match status" value="1"/>
</dbReference>